<name>Q4MZ96_THEPA</name>
<keyword evidence="2" id="KW-1185">Reference proteome</keyword>
<dbReference type="GeneID" id="3500039"/>
<comment type="caution">
    <text evidence="1">The sequence shown here is derived from an EMBL/GenBank/DDBJ whole genome shotgun (WGS) entry which is preliminary data.</text>
</comment>
<dbReference type="Proteomes" id="UP000001949">
    <property type="component" value="Unassembled WGS sequence"/>
</dbReference>
<organism evidence="1 2">
    <name type="scientific">Theileria parva</name>
    <name type="common">East coast fever infection agent</name>
    <dbReference type="NCBI Taxonomy" id="5875"/>
    <lineage>
        <taxon>Eukaryota</taxon>
        <taxon>Sar</taxon>
        <taxon>Alveolata</taxon>
        <taxon>Apicomplexa</taxon>
        <taxon>Aconoidasida</taxon>
        <taxon>Piroplasmida</taxon>
        <taxon>Theileriidae</taxon>
        <taxon>Theileria</taxon>
    </lineage>
</organism>
<sequence>MVRKEYEHKATLVDGLPVLYCKFGKNKPWVNITSTRFNITDLSFKDKDNVTHSISECEVTINELVVKILLNFDVSQILFKNEVVWSFYRGFWSGYPKYILFDLLCNLFLLVFDHGIVRKLDTKFTDRKHLEEKELKRLEEEFGLFVFKGKPEVVNYGDELIWKHLPGEPLPDMMLVDQETGEIVIFCEDRYFVVRREHGTISRDQHEFTQFHKKLLSIFNRKTPKTCFCIYSNKS</sequence>
<dbReference type="EMBL" id="AAGK01000005">
    <property type="protein sequence ID" value="EAN30834.1"/>
    <property type="molecule type" value="Genomic_DNA"/>
</dbReference>
<dbReference type="AlphaFoldDB" id="Q4MZ96"/>
<reference evidence="1 2" key="1">
    <citation type="journal article" date="2005" name="Science">
        <title>Genome sequence of Theileria parva, a bovine pathogen that transforms lymphocytes.</title>
        <authorList>
            <person name="Gardner M.J."/>
            <person name="Bishop R."/>
            <person name="Shah T."/>
            <person name="de Villiers E.P."/>
            <person name="Carlton J.M."/>
            <person name="Hall N."/>
            <person name="Ren Q."/>
            <person name="Paulsen I.T."/>
            <person name="Pain A."/>
            <person name="Berriman M."/>
            <person name="Wilson R.J.M."/>
            <person name="Sato S."/>
            <person name="Ralph S.A."/>
            <person name="Mann D.J."/>
            <person name="Xiong Z."/>
            <person name="Shallom S.J."/>
            <person name="Weidman J."/>
            <person name="Jiang L."/>
            <person name="Lynn J."/>
            <person name="Weaver B."/>
            <person name="Shoaibi A."/>
            <person name="Domingo A.R."/>
            <person name="Wasawo D."/>
            <person name="Crabtree J."/>
            <person name="Wortman J.R."/>
            <person name="Haas B."/>
            <person name="Angiuoli S.V."/>
            <person name="Creasy T.H."/>
            <person name="Lu C."/>
            <person name="Suh B."/>
            <person name="Silva J.C."/>
            <person name="Utterback T.R."/>
            <person name="Feldblyum T.V."/>
            <person name="Pertea M."/>
            <person name="Allen J."/>
            <person name="Nierman W.C."/>
            <person name="Taracha E.L.N."/>
            <person name="Salzberg S.L."/>
            <person name="White O.R."/>
            <person name="Fitzhugh H.A."/>
            <person name="Morzaria S."/>
            <person name="Venter J.C."/>
            <person name="Fraser C.M."/>
            <person name="Nene V."/>
        </authorList>
    </citation>
    <scope>NUCLEOTIDE SEQUENCE [LARGE SCALE GENOMIC DNA]</scope>
    <source>
        <strain evidence="1 2">Muguga</strain>
    </source>
</reference>
<protein>
    <submittedName>
        <fullName evidence="1">Uncharacterized protein</fullName>
    </submittedName>
</protein>
<evidence type="ECO:0000313" key="2">
    <source>
        <dbReference type="Proteomes" id="UP000001949"/>
    </source>
</evidence>
<dbReference type="RefSeq" id="XP_763117.1">
    <property type="nucleotide sequence ID" value="XM_758024.1"/>
</dbReference>
<evidence type="ECO:0000313" key="1">
    <source>
        <dbReference type="EMBL" id="EAN30834.1"/>
    </source>
</evidence>
<proteinExistence type="predicted"/>
<dbReference type="VEuPathDB" id="PiroplasmaDB:TpMuguga_03g00099"/>
<gene>
    <name evidence="1" type="ordered locus">TP03_0099</name>
</gene>
<dbReference type="KEGG" id="tpv:TP03_0099"/>
<accession>Q4MZ96</accession>
<dbReference type="InParanoid" id="Q4MZ96"/>